<keyword evidence="2 5" id="KW-0812">Transmembrane</keyword>
<evidence type="ECO:0000256" key="3">
    <source>
        <dbReference type="ARBA" id="ARBA00022989"/>
    </source>
</evidence>
<keyword evidence="4 5" id="KW-0472">Membrane</keyword>
<organism evidence="7 8">
    <name type="scientific">Anguilla anguilla</name>
    <name type="common">European freshwater eel</name>
    <name type="synonym">Muraena anguilla</name>
    <dbReference type="NCBI Taxonomy" id="7936"/>
    <lineage>
        <taxon>Eukaryota</taxon>
        <taxon>Metazoa</taxon>
        <taxon>Chordata</taxon>
        <taxon>Craniata</taxon>
        <taxon>Vertebrata</taxon>
        <taxon>Euteleostomi</taxon>
        <taxon>Actinopterygii</taxon>
        <taxon>Neopterygii</taxon>
        <taxon>Teleostei</taxon>
        <taxon>Anguilliformes</taxon>
        <taxon>Anguillidae</taxon>
        <taxon>Anguilla</taxon>
    </lineage>
</organism>
<evidence type="ECO:0000256" key="5">
    <source>
        <dbReference type="SAM" id="Phobius"/>
    </source>
</evidence>
<dbReference type="AlphaFoldDB" id="A0A9D3MJM4"/>
<evidence type="ECO:0000256" key="2">
    <source>
        <dbReference type="ARBA" id="ARBA00022692"/>
    </source>
</evidence>
<protein>
    <recommendedName>
        <fullName evidence="6">TMEM205-like domain-containing protein</fullName>
    </recommendedName>
</protein>
<dbReference type="Proteomes" id="UP001044222">
    <property type="component" value="Unassembled WGS sequence"/>
</dbReference>
<evidence type="ECO:0000313" key="8">
    <source>
        <dbReference type="Proteomes" id="UP001044222"/>
    </source>
</evidence>
<dbReference type="EMBL" id="JAFIRN010000004">
    <property type="protein sequence ID" value="KAG5850044.1"/>
    <property type="molecule type" value="Genomic_DNA"/>
</dbReference>
<evidence type="ECO:0000256" key="4">
    <source>
        <dbReference type="ARBA" id="ARBA00023136"/>
    </source>
</evidence>
<feature type="transmembrane region" description="Helical" evidence="5">
    <location>
        <begin position="85"/>
        <end position="105"/>
    </location>
</feature>
<evidence type="ECO:0000256" key="1">
    <source>
        <dbReference type="ARBA" id="ARBA00004370"/>
    </source>
</evidence>
<dbReference type="Pfam" id="PF13664">
    <property type="entry name" value="DUF4149"/>
    <property type="match status" value="1"/>
</dbReference>
<accession>A0A9D3MJM4</accession>
<dbReference type="GO" id="GO:0016020">
    <property type="term" value="C:membrane"/>
    <property type="evidence" value="ECO:0007669"/>
    <property type="project" value="UniProtKB-SubCell"/>
</dbReference>
<keyword evidence="8" id="KW-1185">Reference proteome</keyword>
<dbReference type="InterPro" id="IPR025423">
    <property type="entry name" value="TMEM205-like"/>
</dbReference>
<evidence type="ECO:0000259" key="6">
    <source>
        <dbReference type="Pfam" id="PF13664"/>
    </source>
</evidence>
<feature type="transmembrane region" description="Helical" evidence="5">
    <location>
        <begin position="12"/>
        <end position="34"/>
    </location>
</feature>
<comment type="caution">
    <text evidence="7">The sequence shown here is derived from an EMBL/GenBank/DDBJ whole genome shotgun (WGS) entry which is preliminary data.</text>
</comment>
<dbReference type="PANTHER" id="PTHR46916">
    <property type="entry name" value="TRANSMEMBRANE PROTEIN 205"/>
    <property type="match status" value="1"/>
</dbReference>
<gene>
    <name evidence="7" type="ORF">ANANG_G00078080</name>
</gene>
<feature type="transmembrane region" description="Helical" evidence="5">
    <location>
        <begin position="156"/>
        <end position="180"/>
    </location>
</feature>
<dbReference type="InterPro" id="IPR042623">
    <property type="entry name" value="TMEM205"/>
</dbReference>
<dbReference type="PANTHER" id="PTHR46916:SF1">
    <property type="entry name" value="TRANSMEMBRANE PROTEIN 205"/>
    <property type="match status" value="1"/>
</dbReference>
<sequence>MNNLEEPILKLLHLALLSTFWGMQFWYIFFTTFVMGYALNRHTHGYIQSRLLPFYHRIASACAFFSLILFELYHPHHQMSDKETFQIFILCACVMAATLNSHYFGAMTWEIMADMHLIEQSWGMSKNIWLSASSEAYDKLSQSNSEYKRLSYQLWFYHWLSSLCNLCCLICNSCSMYYLAQNFCAL</sequence>
<evidence type="ECO:0000313" key="7">
    <source>
        <dbReference type="EMBL" id="KAG5850044.1"/>
    </source>
</evidence>
<reference evidence="7" key="1">
    <citation type="submission" date="2021-01" db="EMBL/GenBank/DDBJ databases">
        <title>A chromosome-scale assembly of European eel, Anguilla anguilla.</title>
        <authorList>
            <person name="Henkel C."/>
            <person name="Jong-Raadsen S.A."/>
            <person name="Dufour S."/>
            <person name="Weltzien F.-A."/>
            <person name="Palstra A.P."/>
            <person name="Pelster B."/>
            <person name="Spaink H.P."/>
            <person name="Van Den Thillart G.E."/>
            <person name="Jansen H."/>
            <person name="Zahm M."/>
            <person name="Klopp C."/>
            <person name="Cedric C."/>
            <person name="Louis A."/>
            <person name="Berthelot C."/>
            <person name="Parey E."/>
            <person name="Roest Crollius H."/>
            <person name="Montfort J."/>
            <person name="Robinson-Rechavi M."/>
            <person name="Bucao C."/>
            <person name="Bouchez O."/>
            <person name="Gislard M."/>
            <person name="Lluch J."/>
            <person name="Milhes M."/>
            <person name="Lampietro C."/>
            <person name="Lopez Roques C."/>
            <person name="Donnadieu C."/>
            <person name="Braasch I."/>
            <person name="Desvignes T."/>
            <person name="Postlethwait J."/>
            <person name="Bobe J."/>
            <person name="Guiguen Y."/>
            <person name="Dirks R."/>
        </authorList>
    </citation>
    <scope>NUCLEOTIDE SEQUENCE</scope>
    <source>
        <strain evidence="7">Tag_6206</strain>
        <tissue evidence="7">Liver</tissue>
    </source>
</reference>
<keyword evidence="3 5" id="KW-1133">Transmembrane helix</keyword>
<feature type="transmembrane region" description="Helical" evidence="5">
    <location>
        <begin position="54"/>
        <end position="73"/>
    </location>
</feature>
<name>A0A9D3MJM4_ANGAN</name>
<comment type="subcellular location">
    <subcellularLocation>
        <location evidence="1">Membrane</location>
    </subcellularLocation>
</comment>
<proteinExistence type="predicted"/>
<feature type="domain" description="TMEM205-like" evidence="6">
    <location>
        <begin position="16"/>
        <end position="116"/>
    </location>
</feature>